<organism evidence="1 2">
    <name type="scientific">Streptomyces achmelvichensis</name>
    <dbReference type="NCBI Taxonomy" id="3134111"/>
    <lineage>
        <taxon>Bacteria</taxon>
        <taxon>Bacillati</taxon>
        <taxon>Actinomycetota</taxon>
        <taxon>Actinomycetes</taxon>
        <taxon>Kitasatosporales</taxon>
        <taxon>Streptomycetaceae</taxon>
        <taxon>Streptomyces</taxon>
    </lineage>
</organism>
<gene>
    <name evidence="1" type="ORF">WKI67_22865</name>
</gene>
<accession>A0ACC6PZ06</accession>
<protein>
    <submittedName>
        <fullName evidence="1">L,D-transpeptidase family protein</fullName>
    </submittedName>
</protein>
<reference evidence="1" key="1">
    <citation type="submission" date="2024-03" db="EMBL/GenBank/DDBJ databases">
        <title>Novel Streptomyces species of biotechnological and ecological value are a feature of Machair soil.</title>
        <authorList>
            <person name="Prole J.R."/>
            <person name="Goodfellow M."/>
            <person name="Allenby N."/>
            <person name="Ward A.C."/>
        </authorList>
    </citation>
    <scope>NUCLEOTIDE SEQUENCE</scope>
    <source>
        <strain evidence="1">MS2.AVA.5</strain>
    </source>
</reference>
<evidence type="ECO:0000313" key="1">
    <source>
        <dbReference type="EMBL" id="MEJ8636207.1"/>
    </source>
</evidence>
<keyword evidence="2" id="KW-1185">Reference proteome</keyword>
<name>A0ACC6PZ06_9ACTN</name>
<proteinExistence type="predicted"/>
<comment type="caution">
    <text evidence="1">The sequence shown here is derived from an EMBL/GenBank/DDBJ whole genome shotgun (WGS) entry which is preliminary data.</text>
</comment>
<evidence type="ECO:0000313" key="2">
    <source>
        <dbReference type="Proteomes" id="UP001377168"/>
    </source>
</evidence>
<dbReference type="Proteomes" id="UP001377168">
    <property type="component" value="Unassembled WGS sequence"/>
</dbReference>
<dbReference type="EMBL" id="JBBKAJ010000022">
    <property type="protein sequence ID" value="MEJ8636207.1"/>
    <property type="molecule type" value="Genomic_DNA"/>
</dbReference>
<sequence length="258" mass="26812">MKGPYMPLRTGAIPAVALAASLVLTGCGAGVTAGAPPSADTSAVTDTKGGRAGAAEPLSARPKEIPGIGPATRARIGTASRQALVVTGGTRDANRAVATLYERDDARGWEAVAGPWPAHNALRGWTDDHRQNDLRSPIGVFGLTDAGGRLPDPGTALPYDRGPAFTARGTNFDGEPLTGAFDYVVAINYNREPGTTPLDWTRPLGPSKGGGIWIHVDHGGATQGCVSLPRGRMKELLKQLDPDRRPVVVMGPAESLAR</sequence>